<reference evidence="2" key="1">
    <citation type="journal article" date="2023" name="Science">
        <title>Genome structures resolve the early diversification of teleost fishes.</title>
        <authorList>
            <person name="Parey E."/>
            <person name="Louis A."/>
            <person name="Montfort J."/>
            <person name="Bouchez O."/>
            <person name="Roques C."/>
            <person name="Iampietro C."/>
            <person name="Lluch J."/>
            <person name="Castinel A."/>
            <person name="Donnadieu C."/>
            <person name="Desvignes T."/>
            <person name="Floi Bucao C."/>
            <person name="Jouanno E."/>
            <person name="Wen M."/>
            <person name="Mejri S."/>
            <person name="Dirks R."/>
            <person name="Jansen H."/>
            <person name="Henkel C."/>
            <person name="Chen W.J."/>
            <person name="Zahm M."/>
            <person name="Cabau C."/>
            <person name="Klopp C."/>
            <person name="Thompson A.W."/>
            <person name="Robinson-Rechavi M."/>
            <person name="Braasch I."/>
            <person name="Lecointre G."/>
            <person name="Bobe J."/>
            <person name="Postlethwait J.H."/>
            <person name="Berthelot C."/>
            <person name="Roest Crollius H."/>
            <person name="Guiguen Y."/>
        </authorList>
    </citation>
    <scope>NUCLEOTIDE SEQUENCE</scope>
    <source>
        <strain evidence="2">NC1722</strain>
    </source>
</reference>
<protein>
    <submittedName>
        <fullName evidence="2">Uncharacterized protein</fullName>
    </submittedName>
</protein>
<evidence type="ECO:0000313" key="3">
    <source>
        <dbReference type="Proteomes" id="UP001221898"/>
    </source>
</evidence>
<accession>A0AAD7SIX5</accession>
<organism evidence="2 3">
    <name type="scientific">Aldrovandia affinis</name>
    <dbReference type="NCBI Taxonomy" id="143900"/>
    <lineage>
        <taxon>Eukaryota</taxon>
        <taxon>Metazoa</taxon>
        <taxon>Chordata</taxon>
        <taxon>Craniata</taxon>
        <taxon>Vertebrata</taxon>
        <taxon>Euteleostomi</taxon>
        <taxon>Actinopterygii</taxon>
        <taxon>Neopterygii</taxon>
        <taxon>Teleostei</taxon>
        <taxon>Notacanthiformes</taxon>
        <taxon>Halosauridae</taxon>
        <taxon>Aldrovandia</taxon>
    </lineage>
</organism>
<comment type="caution">
    <text evidence="2">The sequence shown here is derived from an EMBL/GenBank/DDBJ whole genome shotgun (WGS) entry which is preliminary data.</text>
</comment>
<sequence>MHAKNYSGECKPVSSNSVCGPSKLRKWPIFTVAECSLPASAPVFPQTDPAKEERPPFDRIVHTPSLRAPDGGEDSVRLLYPSQWNRALLISLSALAVLVQHSSGPTV</sequence>
<proteinExistence type="predicted"/>
<gene>
    <name evidence="2" type="ORF">AAFF_G00352460</name>
</gene>
<feature type="compositionally biased region" description="Basic and acidic residues" evidence="1">
    <location>
        <begin position="49"/>
        <end position="61"/>
    </location>
</feature>
<feature type="region of interest" description="Disordered" evidence="1">
    <location>
        <begin position="43"/>
        <end position="68"/>
    </location>
</feature>
<keyword evidence="3" id="KW-1185">Reference proteome</keyword>
<evidence type="ECO:0000256" key="1">
    <source>
        <dbReference type="SAM" id="MobiDB-lite"/>
    </source>
</evidence>
<name>A0AAD7SIX5_9TELE</name>
<dbReference type="Proteomes" id="UP001221898">
    <property type="component" value="Unassembled WGS sequence"/>
</dbReference>
<dbReference type="EMBL" id="JAINUG010000058">
    <property type="protein sequence ID" value="KAJ8403474.1"/>
    <property type="molecule type" value="Genomic_DNA"/>
</dbReference>
<evidence type="ECO:0000313" key="2">
    <source>
        <dbReference type="EMBL" id="KAJ8403474.1"/>
    </source>
</evidence>
<dbReference type="AlphaFoldDB" id="A0AAD7SIX5"/>